<sequence>MLNYNLLSPPEDAQLRAASAALSVMYLAAVPALRDQAKRAPGVVDSLLRHVLSADLAAAEAEQRRQQAAHAQHHAHRRTAAAASPSSHHHHSPQAQPQPAPEAGPELLPACLLALAKLAEGDEGLTAALLGAPAPRGGFPAGAKPLKAGQLLGRLGDIMQRGVPSWQAASAVLLRSLAGEAMQQQRVLAWVAERADGLIDAGMSLVETGASYNSSDAVQAGTQLLELVAGQEGGRQKLADSGAPAVIYQVIVTYAGTNVSSHVVGGAAGVLRQLSGVAPAPSPSGSKGGAGVVTAGLVAPLIREVRLGQRPSLGPSLALLADMVRTSDSAGDDAAGKEVVGAGLLSLCAQLLFKAGTDKDAREQCSLIVKLIVLRRKSRQPGPQPPQAASVSFTTSASSSADGGVGGFGGLGGNGGEVAEDLEGLEDPERELQLELGELDAGDAGVRPEEPYPDSPEGRAALAADLMRIMRETDFPDLHNAVLEAARDVAPASLAAEALVGAGMVPHMVAILAYNTTQGYELGLDGTDTAWVLQSQRSAAAVIALLSLQPKLRPQVVADGALLGLGLALKTHSGQPGLMAQVRITAAAALVPLIGEDGRYGQAAVTAGVLEPVVKMYYSRNDQERQVALRVLRLLKSETSVAAMYDRAGITV</sequence>
<feature type="compositionally biased region" description="Low complexity" evidence="1">
    <location>
        <begin position="388"/>
        <end position="402"/>
    </location>
</feature>
<organism evidence="2 3">
    <name type="scientific">Gonium pectorale</name>
    <name type="common">Green alga</name>
    <dbReference type="NCBI Taxonomy" id="33097"/>
    <lineage>
        <taxon>Eukaryota</taxon>
        <taxon>Viridiplantae</taxon>
        <taxon>Chlorophyta</taxon>
        <taxon>core chlorophytes</taxon>
        <taxon>Chlorophyceae</taxon>
        <taxon>CS clade</taxon>
        <taxon>Chlamydomonadales</taxon>
        <taxon>Volvocaceae</taxon>
        <taxon>Gonium</taxon>
    </lineage>
</organism>
<protein>
    <submittedName>
        <fullName evidence="2">Uncharacterized protein</fullName>
    </submittedName>
</protein>
<feature type="region of interest" description="Disordered" evidence="1">
    <location>
        <begin position="437"/>
        <end position="457"/>
    </location>
</feature>
<dbReference type="EMBL" id="LSYV01000011">
    <property type="protein sequence ID" value="KXZ52106.1"/>
    <property type="molecule type" value="Genomic_DNA"/>
</dbReference>
<accession>A0A150GQG1</accession>
<evidence type="ECO:0000313" key="3">
    <source>
        <dbReference type="Proteomes" id="UP000075714"/>
    </source>
</evidence>
<gene>
    <name evidence="2" type="ORF">GPECTOR_10g1129</name>
</gene>
<dbReference type="SUPFAM" id="SSF48371">
    <property type="entry name" value="ARM repeat"/>
    <property type="match status" value="1"/>
</dbReference>
<evidence type="ECO:0000256" key="1">
    <source>
        <dbReference type="SAM" id="MobiDB-lite"/>
    </source>
</evidence>
<reference evidence="3" key="1">
    <citation type="journal article" date="2016" name="Nat. Commun.">
        <title>The Gonium pectorale genome demonstrates co-option of cell cycle regulation during the evolution of multicellularity.</title>
        <authorList>
            <person name="Hanschen E.R."/>
            <person name="Marriage T.N."/>
            <person name="Ferris P.J."/>
            <person name="Hamaji T."/>
            <person name="Toyoda A."/>
            <person name="Fujiyama A."/>
            <person name="Neme R."/>
            <person name="Noguchi H."/>
            <person name="Minakuchi Y."/>
            <person name="Suzuki M."/>
            <person name="Kawai-Toyooka H."/>
            <person name="Smith D.R."/>
            <person name="Sparks H."/>
            <person name="Anderson J."/>
            <person name="Bakaric R."/>
            <person name="Luria V."/>
            <person name="Karger A."/>
            <person name="Kirschner M.W."/>
            <person name="Durand P.M."/>
            <person name="Michod R.E."/>
            <person name="Nozaki H."/>
            <person name="Olson B.J."/>
        </authorList>
    </citation>
    <scope>NUCLEOTIDE SEQUENCE [LARGE SCALE GENOMIC DNA]</scope>
    <source>
        <strain evidence="3">NIES-2863</strain>
    </source>
</reference>
<feature type="compositionally biased region" description="Gly residues" evidence="1">
    <location>
        <begin position="403"/>
        <end position="416"/>
    </location>
</feature>
<proteinExistence type="predicted"/>
<evidence type="ECO:0000313" key="2">
    <source>
        <dbReference type="EMBL" id="KXZ52106.1"/>
    </source>
</evidence>
<feature type="region of interest" description="Disordered" evidence="1">
    <location>
        <begin position="378"/>
        <end position="420"/>
    </location>
</feature>
<dbReference type="Gene3D" id="1.25.10.10">
    <property type="entry name" value="Leucine-rich Repeat Variant"/>
    <property type="match status" value="1"/>
</dbReference>
<dbReference type="InterPro" id="IPR016024">
    <property type="entry name" value="ARM-type_fold"/>
</dbReference>
<dbReference type="AlphaFoldDB" id="A0A150GQG1"/>
<dbReference type="Proteomes" id="UP000075714">
    <property type="component" value="Unassembled WGS sequence"/>
</dbReference>
<feature type="region of interest" description="Disordered" evidence="1">
    <location>
        <begin position="59"/>
        <end position="103"/>
    </location>
</feature>
<keyword evidence="3" id="KW-1185">Reference proteome</keyword>
<comment type="caution">
    <text evidence="2">The sequence shown here is derived from an EMBL/GenBank/DDBJ whole genome shotgun (WGS) entry which is preliminary data.</text>
</comment>
<name>A0A150GQG1_GONPE</name>
<dbReference type="InterPro" id="IPR011989">
    <property type="entry name" value="ARM-like"/>
</dbReference>
<dbReference type="OrthoDB" id="549703at2759"/>
<feature type="compositionally biased region" description="Low complexity" evidence="1">
    <location>
        <begin position="59"/>
        <end position="70"/>
    </location>
</feature>